<evidence type="ECO:0000313" key="8">
    <source>
        <dbReference type="Proteomes" id="UP000772434"/>
    </source>
</evidence>
<evidence type="ECO:0000256" key="1">
    <source>
        <dbReference type="ARBA" id="ARBA00004308"/>
    </source>
</evidence>
<dbReference type="InterPro" id="IPR002553">
    <property type="entry name" value="Clathrin/coatomer_adapt-like_N"/>
</dbReference>
<accession>A0A9P5P6I8</accession>
<dbReference type="SUPFAM" id="SSF48371">
    <property type="entry name" value="ARM repeat"/>
    <property type="match status" value="1"/>
</dbReference>
<name>A0A9P5P6I8_9AGAR</name>
<organism evidence="7 8">
    <name type="scientific">Rhodocollybia butyracea</name>
    <dbReference type="NCBI Taxonomy" id="206335"/>
    <lineage>
        <taxon>Eukaryota</taxon>
        <taxon>Fungi</taxon>
        <taxon>Dikarya</taxon>
        <taxon>Basidiomycota</taxon>
        <taxon>Agaricomycotina</taxon>
        <taxon>Agaricomycetes</taxon>
        <taxon>Agaricomycetidae</taxon>
        <taxon>Agaricales</taxon>
        <taxon>Marasmiineae</taxon>
        <taxon>Omphalotaceae</taxon>
        <taxon>Rhodocollybia</taxon>
    </lineage>
</organism>
<dbReference type="InterPro" id="IPR050840">
    <property type="entry name" value="Adaptor_Complx_Large_Subunit"/>
</dbReference>
<proteinExistence type="predicted"/>
<dbReference type="GO" id="GO:0012505">
    <property type="term" value="C:endomembrane system"/>
    <property type="evidence" value="ECO:0007669"/>
    <property type="project" value="UniProtKB-SubCell"/>
</dbReference>
<dbReference type="AlphaFoldDB" id="A0A9P5P6I8"/>
<dbReference type="Gene3D" id="1.25.10.10">
    <property type="entry name" value="Leucine-rich Repeat Variant"/>
    <property type="match status" value="1"/>
</dbReference>
<feature type="compositionally biased region" description="Polar residues" evidence="5">
    <location>
        <begin position="653"/>
        <end position="663"/>
    </location>
</feature>
<dbReference type="Pfam" id="PF01602">
    <property type="entry name" value="Adaptin_N"/>
    <property type="match status" value="1"/>
</dbReference>
<evidence type="ECO:0000256" key="2">
    <source>
        <dbReference type="ARBA" id="ARBA00022448"/>
    </source>
</evidence>
<comment type="subcellular location">
    <subcellularLocation>
        <location evidence="1">Endomembrane system</location>
    </subcellularLocation>
</comment>
<evidence type="ECO:0000256" key="5">
    <source>
        <dbReference type="SAM" id="MobiDB-lite"/>
    </source>
</evidence>
<keyword evidence="8" id="KW-1185">Reference proteome</keyword>
<protein>
    <submittedName>
        <fullName evidence="7">Armadillo-type protein</fullName>
    </submittedName>
</protein>
<dbReference type="GO" id="GO:0016192">
    <property type="term" value="P:vesicle-mediated transport"/>
    <property type="evidence" value="ECO:0007669"/>
    <property type="project" value="InterPro"/>
</dbReference>
<dbReference type="InterPro" id="IPR011989">
    <property type="entry name" value="ARM-like"/>
</dbReference>
<keyword evidence="3" id="KW-0653">Protein transport</keyword>
<keyword evidence="2" id="KW-0813">Transport</keyword>
<evidence type="ECO:0000259" key="6">
    <source>
        <dbReference type="Pfam" id="PF01602"/>
    </source>
</evidence>
<feature type="compositionally biased region" description="Low complexity" evidence="5">
    <location>
        <begin position="618"/>
        <end position="628"/>
    </location>
</feature>
<comment type="caution">
    <text evidence="7">The sequence shown here is derived from an EMBL/GenBank/DDBJ whole genome shotgun (WGS) entry which is preliminary data.</text>
</comment>
<dbReference type="Proteomes" id="UP000772434">
    <property type="component" value="Unassembled WGS sequence"/>
</dbReference>
<reference evidence="7" key="1">
    <citation type="submission" date="2020-11" db="EMBL/GenBank/DDBJ databases">
        <authorList>
            <consortium name="DOE Joint Genome Institute"/>
            <person name="Ahrendt S."/>
            <person name="Riley R."/>
            <person name="Andreopoulos W."/>
            <person name="Labutti K."/>
            <person name="Pangilinan J."/>
            <person name="Ruiz-Duenas F.J."/>
            <person name="Barrasa J.M."/>
            <person name="Sanchez-Garcia M."/>
            <person name="Camarero S."/>
            <person name="Miyauchi S."/>
            <person name="Serrano A."/>
            <person name="Linde D."/>
            <person name="Babiker R."/>
            <person name="Drula E."/>
            <person name="Ayuso-Fernandez I."/>
            <person name="Pacheco R."/>
            <person name="Padilla G."/>
            <person name="Ferreira P."/>
            <person name="Barriuso J."/>
            <person name="Kellner H."/>
            <person name="Castanera R."/>
            <person name="Alfaro M."/>
            <person name="Ramirez L."/>
            <person name="Pisabarro A.G."/>
            <person name="Kuo A."/>
            <person name="Tritt A."/>
            <person name="Lipzen A."/>
            <person name="He G."/>
            <person name="Yan M."/>
            <person name="Ng V."/>
            <person name="Cullen D."/>
            <person name="Martin F."/>
            <person name="Rosso M.-N."/>
            <person name="Henrissat B."/>
            <person name="Hibbett D."/>
            <person name="Martinez A.T."/>
            <person name="Grigoriev I.V."/>
        </authorList>
    </citation>
    <scope>NUCLEOTIDE SEQUENCE</scope>
    <source>
        <strain evidence="7">AH 40177</strain>
    </source>
</reference>
<dbReference type="InterPro" id="IPR016024">
    <property type="entry name" value="ARM-type_fold"/>
</dbReference>
<evidence type="ECO:0000256" key="3">
    <source>
        <dbReference type="ARBA" id="ARBA00022927"/>
    </source>
</evidence>
<evidence type="ECO:0000256" key="4">
    <source>
        <dbReference type="ARBA" id="ARBA00023136"/>
    </source>
</evidence>
<sequence>MNFTPFISSGASSRLHYVLVRKVESAPSPQVVDDIVVAEMKSLIQKLADNVQLFQTTCKEYLIVLLYCITASTAPLPTLDSVLPLAVNLAEAGHSVSEKLPGYLFCAQVLPACHELQLMLVNTLRKDLESSRLPKICLALDHLIQCPSEDVIPAIESRLRDLLAHNSPQVRRRALLASKALSFHDSDLMNRIQQDVTRRVRDLEPDVCNAALIVAYRLCEINDSARAQIQDAVNELLYATWSKNYDRRERRIIIRLLPSLRTLGLTDSNLPLLNEIIQHAFLRKDYVLLRSAFLSLPGALSISSTGSPISHIRSLLTSREPNENYLFLTCLECLDPKTWAGTIAEFPAVLEQWEVEHIMRYLDSSDSGLRKKVMNILNMVDKNITSSYYMGTLKNLPNVPVDLKPESALRLLQVLEVQAGSDPEHYAQGVMNLLGEIDPLNPSGRVLEHAIEMVLTHIRQSSKDFRREASAHMLKSLSEINRQLGPTTMVIMAALACESSGQDSSSSSPCVPHLYYLNATLMYFSAPVQDACLLAMVRVAADCEDVQQETVATVSKLKEASGRHIKRRCEQFLQLCSNKEALAKVVHSARSSTLPDFLEALQKYQFSDNMHPDFDQGSPNQSSKSNSNSLSVNKLRYAAYDAPIPTPRLQGRRPSNSDYSSDLSGHGSPHSIDSPVLVAGGELTLAASTAEFESEMSATIIQSWTIHEYLFRIEVQQPTRNDLIAFDLPFVSDLPGAHKSQLLDGSLYEPSFESTWEALEERARGWYEGSIDQLLRSMQVMDPPNVNMSVIESSLPPFPGELKVMIKFKPHISQSSCVALRLKENEDESCLWTLRGRGLLFATVKNILKD</sequence>
<dbReference type="EMBL" id="JADNRY010000280">
    <property type="protein sequence ID" value="KAF9059804.1"/>
    <property type="molecule type" value="Genomic_DNA"/>
</dbReference>
<feature type="domain" description="Clathrin/coatomer adaptor adaptin-like N-terminal" evidence="6">
    <location>
        <begin position="53"/>
        <end position="337"/>
    </location>
</feature>
<keyword evidence="4" id="KW-0472">Membrane</keyword>
<feature type="region of interest" description="Disordered" evidence="5">
    <location>
        <begin position="609"/>
        <end position="628"/>
    </location>
</feature>
<dbReference type="PANTHER" id="PTHR22780">
    <property type="entry name" value="ADAPTIN, ALPHA/GAMMA/EPSILON"/>
    <property type="match status" value="1"/>
</dbReference>
<dbReference type="GO" id="GO:0006886">
    <property type="term" value="P:intracellular protein transport"/>
    <property type="evidence" value="ECO:0007669"/>
    <property type="project" value="InterPro"/>
</dbReference>
<dbReference type="OrthoDB" id="29308at2759"/>
<gene>
    <name evidence="7" type="ORF">BDP27DRAFT_1238088</name>
</gene>
<dbReference type="GO" id="GO:0030117">
    <property type="term" value="C:membrane coat"/>
    <property type="evidence" value="ECO:0007669"/>
    <property type="project" value="InterPro"/>
</dbReference>
<evidence type="ECO:0000313" key="7">
    <source>
        <dbReference type="EMBL" id="KAF9059804.1"/>
    </source>
</evidence>
<feature type="region of interest" description="Disordered" evidence="5">
    <location>
        <begin position="643"/>
        <end position="671"/>
    </location>
</feature>